<evidence type="ECO:0000313" key="1">
    <source>
        <dbReference type="EMBL" id="KKU96022.1"/>
    </source>
</evidence>
<dbReference type="EMBL" id="LCPK01000039">
    <property type="protein sequence ID" value="KKU96022.1"/>
    <property type="molecule type" value="Genomic_DNA"/>
</dbReference>
<name>A0A0G1UP70_9BACT</name>
<proteinExistence type="predicted"/>
<gene>
    <name evidence="1" type="ORF">UY28_C0039G0004</name>
</gene>
<protein>
    <submittedName>
        <fullName evidence="1">Uncharacterized protein</fullName>
    </submittedName>
</protein>
<accession>A0A0G1UP70</accession>
<evidence type="ECO:0000313" key="2">
    <source>
        <dbReference type="Proteomes" id="UP000034694"/>
    </source>
</evidence>
<dbReference type="Proteomes" id="UP000034694">
    <property type="component" value="Unassembled WGS sequence"/>
</dbReference>
<comment type="caution">
    <text evidence="1">The sequence shown here is derived from an EMBL/GenBank/DDBJ whole genome shotgun (WGS) entry which is preliminary data.</text>
</comment>
<reference evidence="1 2" key="1">
    <citation type="journal article" date="2015" name="Nature">
        <title>rRNA introns, odd ribosomes, and small enigmatic genomes across a large radiation of phyla.</title>
        <authorList>
            <person name="Brown C.T."/>
            <person name="Hug L.A."/>
            <person name="Thomas B.C."/>
            <person name="Sharon I."/>
            <person name="Castelle C.J."/>
            <person name="Singh A."/>
            <person name="Wilkins M.J."/>
            <person name="Williams K.H."/>
            <person name="Banfield J.F."/>
        </authorList>
    </citation>
    <scope>NUCLEOTIDE SEQUENCE [LARGE SCALE GENOMIC DNA]</scope>
</reference>
<sequence>MENKKLSASLIIFFLGLAGFLTARTLPTKNSGIPVRHISPRYGFSLIIPPGWDISDRESLIMAGSETGDVLLSLYSPGSIKDEYGMQVDREGRTVIDGAVVYIRVINPASPTVNKDPLYYFKDAQSITKKITGNGMVYVIDAFWDSSGQVNLGPLEQILSSFRLPSHS</sequence>
<dbReference type="AlphaFoldDB" id="A0A0G1UP70"/>
<organism evidence="1 2">
    <name type="scientific">Candidatus Amesbacteria bacterium GW2011_GWB1_48_13</name>
    <dbReference type="NCBI Taxonomy" id="1618362"/>
    <lineage>
        <taxon>Bacteria</taxon>
        <taxon>Candidatus Amesiibacteriota</taxon>
    </lineage>
</organism>